<comment type="caution">
    <text evidence="3">The sequence shown here is derived from an EMBL/GenBank/DDBJ whole genome shotgun (WGS) entry which is preliminary data.</text>
</comment>
<dbReference type="InterPro" id="IPR003959">
    <property type="entry name" value="ATPase_AAA_core"/>
</dbReference>
<dbReference type="Pfam" id="PF00004">
    <property type="entry name" value="AAA"/>
    <property type="match status" value="1"/>
</dbReference>
<feature type="region of interest" description="Disordered" evidence="1">
    <location>
        <begin position="189"/>
        <end position="209"/>
    </location>
</feature>
<dbReference type="EMBL" id="LAJE02000022">
    <property type="protein sequence ID" value="OEO33166.1"/>
    <property type="molecule type" value="Genomic_DNA"/>
</dbReference>
<dbReference type="CDD" id="cd00009">
    <property type="entry name" value="AAA"/>
    <property type="match status" value="1"/>
</dbReference>
<dbReference type="InterPro" id="IPR003593">
    <property type="entry name" value="AAA+_ATPase"/>
</dbReference>
<dbReference type="GO" id="GO:0016887">
    <property type="term" value="F:ATP hydrolysis activity"/>
    <property type="evidence" value="ECO:0007669"/>
    <property type="project" value="InterPro"/>
</dbReference>
<evidence type="ECO:0000313" key="4">
    <source>
        <dbReference type="Proteomes" id="UP000095463"/>
    </source>
</evidence>
<dbReference type="Gene3D" id="3.40.50.300">
    <property type="entry name" value="P-loop containing nucleotide triphosphate hydrolases"/>
    <property type="match status" value="1"/>
</dbReference>
<name>A0A1E5XX50_9HYPH</name>
<evidence type="ECO:0000256" key="1">
    <source>
        <dbReference type="SAM" id="MobiDB-lite"/>
    </source>
</evidence>
<protein>
    <recommendedName>
        <fullName evidence="2">AAA+ ATPase domain-containing protein</fullName>
    </recommendedName>
</protein>
<reference evidence="3 4" key="1">
    <citation type="journal article" date="2015" name="Genome Announc.">
        <title>Genome Assemblies of Three Soil-Associated Devosia species: D. insulae, D. limi, and D. soli.</title>
        <authorList>
            <person name="Hassan Y.I."/>
            <person name="Lepp D."/>
            <person name="Zhou T."/>
        </authorList>
    </citation>
    <scope>NUCLEOTIDE SEQUENCE [LARGE SCALE GENOMIC DNA]</scope>
    <source>
        <strain evidence="3 4">DS-56</strain>
    </source>
</reference>
<dbReference type="SMART" id="SM00382">
    <property type="entry name" value="AAA"/>
    <property type="match status" value="1"/>
</dbReference>
<evidence type="ECO:0000313" key="3">
    <source>
        <dbReference type="EMBL" id="OEO33166.1"/>
    </source>
</evidence>
<feature type="domain" description="AAA+ ATPase" evidence="2">
    <location>
        <begin position="48"/>
        <end position="244"/>
    </location>
</feature>
<organism evidence="3 4">
    <name type="scientific">Devosia insulae DS-56</name>
    <dbReference type="NCBI Taxonomy" id="1116389"/>
    <lineage>
        <taxon>Bacteria</taxon>
        <taxon>Pseudomonadati</taxon>
        <taxon>Pseudomonadota</taxon>
        <taxon>Alphaproteobacteria</taxon>
        <taxon>Hyphomicrobiales</taxon>
        <taxon>Devosiaceae</taxon>
        <taxon>Devosia</taxon>
    </lineage>
</organism>
<keyword evidence="4" id="KW-1185">Reference proteome</keyword>
<dbReference type="RefSeq" id="WP_069907690.1">
    <property type="nucleotide sequence ID" value="NZ_LAJE02000022.1"/>
</dbReference>
<sequence>MWFESFSRSASGTTDSEIVENGRPVPDKGRNYVFTDELIAAVDVAVGLGRPLLVSGEPGCGKTELGYAVARRMGIPRLHFFSTKSNSESRDLFYTYDALSRFRDAQAPVGATKQAADVADYVEFQALGRAILDAHDKAEVAHLLRGRRAYQHAGQPERSVVIIDEIDKASRDFPNDLLREIEDLSFAVPEMGSGRDGSETPETPGSIPAARKPVIIITSNEERQLPDAFLRRCVFHEIAFPSDDVLGKIIASGLDRRLPKAGGTFSLPEPERQLLTSLLGSFRALPLDKRPGISELIDAAALLAYPAGDPPPLGERLRRTVPALAKLRNDRQALSQLIEARLKGQ</sequence>
<dbReference type="AlphaFoldDB" id="A0A1E5XX50"/>
<dbReference type="GO" id="GO:0005524">
    <property type="term" value="F:ATP binding"/>
    <property type="evidence" value="ECO:0007669"/>
    <property type="project" value="InterPro"/>
</dbReference>
<accession>A0A1E5XX50</accession>
<dbReference type="SUPFAM" id="SSF52540">
    <property type="entry name" value="P-loop containing nucleoside triphosphate hydrolases"/>
    <property type="match status" value="1"/>
</dbReference>
<gene>
    <name evidence="3" type="ORF">VW23_007870</name>
</gene>
<dbReference type="OrthoDB" id="9783370at2"/>
<evidence type="ECO:0000259" key="2">
    <source>
        <dbReference type="SMART" id="SM00382"/>
    </source>
</evidence>
<proteinExistence type="predicted"/>
<dbReference type="InterPro" id="IPR027417">
    <property type="entry name" value="P-loop_NTPase"/>
</dbReference>
<dbReference type="Proteomes" id="UP000095463">
    <property type="component" value="Unassembled WGS sequence"/>
</dbReference>